<dbReference type="EMBL" id="PVTX01000003">
    <property type="protein sequence ID" value="PRZ08118.1"/>
    <property type="molecule type" value="Genomic_DNA"/>
</dbReference>
<accession>A0ABX5EFD1</accession>
<feature type="transmembrane region" description="Helical" evidence="1">
    <location>
        <begin position="51"/>
        <end position="70"/>
    </location>
</feature>
<gene>
    <name evidence="2" type="ORF">BCL65_10343</name>
</gene>
<dbReference type="Pfam" id="PF10745">
    <property type="entry name" value="DUF2530"/>
    <property type="match status" value="1"/>
</dbReference>
<keyword evidence="3" id="KW-1185">Reference proteome</keyword>
<keyword evidence="1" id="KW-0472">Membrane</keyword>
<dbReference type="InterPro" id="IPR019681">
    <property type="entry name" value="DUF2530"/>
</dbReference>
<protein>
    <submittedName>
        <fullName evidence="2">Uncharacterized protein DUF2530</fullName>
    </submittedName>
</protein>
<proteinExistence type="predicted"/>
<feature type="transmembrane region" description="Helical" evidence="1">
    <location>
        <begin position="21"/>
        <end position="45"/>
    </location>
</feature>
<evidence type="ECO:0000313" key="2">
    <source>
        <dbReference type="EMBL" id="PRZ08118.1"/>
    </source>
</evidence>
<keyword evidence="1" id="KW-1133">Transmembrane helix</keyword>
<keyword evidence="1" id="KW-0812">Transmembrane</keyword>
<organism evidence="2 3">
    <name type="scientific">Isoptericola halotolerans</name>
    <dbReference type="NCBI Taxonomy" id="300560"/>
    <lineage>
        <taxon>Bacteria</taxon>
        <taxon>Bacillati</taxon>
        <taxon>Actinomycetota</taxon>
        <taxon>Actinomycetes</taxon>
        <taxon>Micrococcales</taxon>
        <taxon>Promicromonosporaceae</taxon>
        <taxon>Isoptericola</taxon>
    </lineage>
</organism>
<reference evidence="2 3" key="1">
    <citation type="submission" date="2018-03" db="EMBL/GenBank/DDBJ databases">
        <title>Comparative analysis of microorganisms from saline springs in Andes Mountain Range, Colombia.</title>
        <authorList>
            <person name="Rubin E."/>
        </authorList>
    </citation>
    <scope>NUCLEOTIDE SEQUENCE [LARGE SCALE GENOMIC DNA]</scope>
    <source>
        <strain evidence="2 3">CG 23</strain>
    </source>
</reference>
<sequence>MSLLLHPERRRPTPPPERVDLRRVILLGIIVWSVALVVLSILALAGQPTGGAVAVCLAGIALGGIGLLWARRHRDDPTN</sequence>
<evidence type="ECO:0000313" key="3">
    <source>
        <dbReference type="Proteomes" id="UP000239895"/>
    </source>
</evidence>
<dbReference type="Proteomes" id="UP000239895">
    <property type="component" value="Unassembled WGS sequence"/>
</dbReference>
<name>A0ABX5EFD1_9MICO</name>
<comment type="caution">
    <text evidence="2">The sequence shown here is derived from an EMBL/GenBank/DDBJ whole genome shotgun (WGS) entry which is preliminary data.</text>
</comment>
<evidence type="ECO:0000256" key="1">
    <source>
        <dbReference type="SAM" id="Phobius"/>
    </source>
</evidence>